<sequence length="127" mass="14777">DSMVKNNKTIDKPKQLLEELLQYLDANRNNIAGDGYSSVKNGDIKAIYKRDYLCILGETVKEKLTHELQTITGQWDKKGYLIKGEKDRLQKQVKHQTVKYRGFAIRREVLEELGFDFSNSYNPNSDY</sequence>
<dbReference type="EMBL" id="WPRH01000220">
    <property type="protein sequence ID" value="MVI54854.1"/>
    <property type="molecule type" value="Genomic_DNA"/>
</dbReference>
<protein>
    <submittedName>
        <fullName evidence="1">Uncharacterized protein</fullName>
    </submittedName>
</protein>
<evidence type="ECO:0000313" key="3">
    <source>
        <dbReference type="Proteomes" id="UP000433366"/>
    </source>
</evidence>
<gene>
    <name evidence="1" type="ORF">GO793_03145</name>
    <name evidence="2" type="ORF">GO941_10065</name>
</gene>
<evidence type="ECO:0000313" key="2">
    <source>
        <dbReference type="EMBL" id="MVL45829.1"/>
    </source>
</evidence>
<organism evidence="1 3">
    <name type="scientific">Staphylococcus aureus</name>
    <dbReference type="NCBI Taxonomy" id="1280"/>
    <lineage>
        <taxon>Bacteria</taxon>
        <taxon>Bacillati</taxon>
        <taxon>Bacillota</taxon>
        <taxon>Bacilli</taxon>
        <taxon>Bacillales</taxon>
        <taxon>Staphylococcaceae</taxon>
        <taxon>Staphylococcus</taxon>
    </lineage>
</organism>
<name>A0A6B0B4D6_STAAU</name>
<comment type="caution">
    <text evidence="1">The sequence shown here is derived from an EMBL/GenBank/DDBJ whole genome shotgun (WGS) entry which is preliminary data.</text>
</comment>
<evidence type="ECO:0000313" key="1">
    <source>
        <dbReference type="EMBL" id="MVI54854.1"/>
    </source>
</evidence>
<evidence type="ECO:0000313" key="4">
    <source>
        <dbReference type="Proteomes" id="UP000434412"/>
    </source>
</evidence>
<dbReference type="Proteomes" id="UP000433366">
    <property type="component" value="Unassembled WGS sequence"/>
</dbReference>
<accession>A0A6B0B4D6</accession>
<proteinExistence type="predicted"/>
<reference evidence="3 4" key="1">
    <citation type="submission" date="2019-11" db="EMBL/GenBank/DDBJ databases">
        <title>Implementation of targeted gown and glove precautions to prevent Staphylococcus aureus acquisition in community-based nursing homes.</title>
        <authorList>
            <person name="Stine O.C."/>
        </authorList>
    </citation>
    <scope>NUCLEOTIDE SEQUENCE [LARGE SCALE GENOMIC DNA]</scope>
    <source>
        <strain evidence="2 4">S_2023.LVRQ.AN</strain>
        <strain evidence="1 3">S_4031.LGMP.AI</strain>
    </source>
</reference>
<dbReference type="Proteomes" id="UP000434412">
    <property type="component" value="Unassembled WGS sequence"/>
</dbReference>
<dbReference type="EMBL" id="WPVZ01000545">
    <property type="protein sequence ID" value="MVL45829.1"/>
    <property type="molecule type" value="Genomic_DNA"/>
</dbReference>
<dbReference type="AlphaFoldDB" id="A0A6B0B4D6"/>
<feature type="non-terminal residue" evidence="1">
    <location>
        <position position="1"/>
    </location>
</feature>